<organism evidence="1 2">
    <name type="scientific">Rhizophagus irregularis (strain DAOM 197198w)</name>
    <name type="common">Glomus intraradices</name>
    <dbReference type="NCBI Taxonomy" id="1432141"/>
    <lineage>
        <taxon>Eukaryota</taxon>
        <taxon>Fungi</taxon>
        <taxon>Fungi incertae sedis</taxon>
        <taxon>Mucoromycota</taxon>
        <taxon>Glomeromycotina</taxon>
        <taxon>Glomeromycetes</taxon>
        <taxon>Glomerales</taxon>
        <taxon>Glomeraceae</taxon>
        <taxon>Rhizophagus</taxon>
    </lineage>
</organism>
<comment type="caution">
    <text evidence="1">The sequence shown here is derived from an EMBL/GenBank/DDBJ whole genome shotgun (WGS) entry which is preliminary data.</text>
</comment>
<reference evidence="1 2" key="1">
    <citation type="submission" date="2014-02" db="EMBL/GenBank/DDBJ databases">
        <title>Single nucleus genome sequencing reveals high similarity among nuclei of an endomycorrhizal fungus.</title>
        <authorList>
            <person name="Lin K."/>
            <person name="Geurts R."/>
            <person name="Zhang Z."/>
            <person name="Limpens E."/>
            <person name="Saunders D.G."/>
            <person name="Mu D."/>
            <person name="Pang E."/>
            <person name="Cao H."/>
            <person name="Cha H."/>
            <person name="Lin T."/>
            <person name="Zhou Q."/>
            <person name="Shang Y."/>
            <person name="Li Y."/>
            <person name="Ivanov S."/>
            <person name="Sharma T."/>
            <person name="Velzen R.V."/>
            <person name="Ruijter N.D."/>
            <person name="Aanen D.K."/>
            <person name="Win J."/>
            <person name="Kamoun S."/>
            <person name="Bisseling T."/>
            <person name="Huang S."/>
        </authorList>
    </citation>
    <scope>NUCLEOTIDE SEQUENCE [LARGE SCALE GENOMIC DNA]</scope>
    <source>
        <strain evidence="2">DAOM197198w</strain>
    </source>
</reference>
<name>A0A015JC20_RHIIW</name>
<sequence length="159" mass="18839">MALNLIRCVCSKCYNFISNDIDNNCRIRGRFIRQPTKHEHERKDSLRIHFIIRILQQERTLLNPRRITQEISDIVEQFGSQARLETLDDDTIRYYYNDTNQDINLSSRTRRNNTLRQTRVVHNRSTVPVVTVEESFVDESSEESFVEEIEPSASYTRSL</sequence>
<dbReference type="HOGENOM" id="CLU_1661722_0_0_1"/>
<dbReference type="EMBL" id="JEMT01029291">
    <property type="protein sequence ID" value="EXX52464.1"/>
    <property type="molecule type" value="Genomic_DNA"/>
</dbReference>
<accession>A0A015JC20</accession>
<evidence type="ECO:0000313" key="1">
    <source>
        <dbReference type="EMBL" id="EXX52464.1"/>
    </source>
</evidence>
<keyword evidence="2" id="KW-1185">Reference proteome</keyword>
<evidence type="ECO:0000313" key="2">
    <source>
        <dbReference type="Proteomes" id="UP000022910"/>
    </source>
</evidence>
<dbReference type="AlphaFoldDB" id="A0A015JC20"/>
<protein>
    <submittedName>
        <fullName evidence="1">Uncharacterized protein</fullName>
    </submittedName>
</protein>
<dbReference type="Proteomes" id="UP000022910">
    <property type="component" value="Unassembled WGS sequence"/>
</dbReference>
<dbReference type="OrthoDB" id="10435931at2759"/>
<proteinExistence type="predicted"/>
<gene>
    <name evidence="1" type="ORF">RirG_252820</name>
</gene>